<dbReference type="EMBL" id="LN483273">
    <property type="protein sequence ID" value="CDZ98070.1"/>
    <property type="molecule type" value="Genomic_DNA"/>
</dbReference>
<evidence type="ECO:0000256" key="6">
    <source>
        <dbReference type="SAM" id="Coils"/>
    </source>
</evidence>
<name>A0A0F7SI50_PHARH</name>
<evidence type="ECO:0000256" key="1">
    <source>
        <dbReference type="ARBA" id="ARBA00004123"/>
    </source>
</evidence>
<dbReference type="SMART" id="SM01401">
    <property type="entry name" value="Sds3"/>
    <property type="match status" value="1"/>
</dbReference>
<protein>
    <submittedName>
        <fullName evidence="8">Sds3-like</fullName>
    </submittedName>
</protein>
<evidence type="ECO:0000256" key="5">
    <source>
        <dbReference type="ARBA" id="ARBA00023242"/>
    </source>
</evidence>
<feature type="compositionally biased region" description="Polar residues" evidence="7">
    <location>
        <begin position="1"/>
        <end position="17"/>
    </location>
</feature>
<dbReference type="GO" id="GO:0010468">
    <property type="term" value="P:regulation of gene expression"/>
    <property type="evidence" value="ECO:0007669"/>
    <property type="project" value="UniProtKB-ARBA"/>
</dbReference>
<dbReference type="GO" id="GO:0005654">
    <property type="term" value="C:nucleoplasm"/>
    <property type="evidence" value="ECO:0007669"/>
    <property type="project" value="UniProtKB-ARBA"/>
</dbReference>
<keyword evidence="5" id="KW-0539">Nucleus</keyword>
<evidence type="ECO:0000256" key="7">
    <source>
        <dbReference type="SAM" id="MobiDB-lite"/>
    </source>
</evidence>
<keyword evidence="6" id="KW-0175">Coiled coil</keyword>
<evidence type="ECO:0000256" key="2">
    <source>
        <dbReference type="ARBA" id="ARBA00022491"/>
    </source>
</evidence>
<feature type="compositionally biased region" description="Low complexity" evidence="7">
    <location>
        <begin position="319"/>
        <end position="329"/>
    </location>
</feature>
<feature type="region of interest" description="Disordered" evidence="7">
    <location>
        <begin position="1"/>
        <end position="44"/>
    </location>
</feature>
<organism evidence="8">
    <name type="scientific">Phaffia rhodozyma</name>
    <name type="common">Yeast</name>
    <name type="synonym">Xanthophyllomyces dendrorhous</name>
    <dbReference type="NCBI Taxonomy" id="264483"/>
    <lineage>
        <taxon>Eukaryota</taxon>
        <taxon>Fungi</taxon>
        <taxon>Dikarya</taxon>
        <taxon>Basidiomycota</taxon>
        <taxon>Agaricomycotina</taxon>
        <taxon>Tremellomycetes</taxon>
        <taxon>Cystofilobasidiales</taxon>
        <taxon>Mrakiaceae</taxon>
        <taxon>Phaffia</taxon>
    </lineage>
</organism>
<dbReference type="Pfam" id="PF08598">
    <property type="entry name" value="Sds3"/>
    <property type="match status" value="1"/>
</dbReference>
<feature type="compositionally biased region" description="Low complexity" evidence="7">
    <location>
        <begin position="270"/>
        <end position="298"/>
    </location>
</feature>
<keyword evidence="3" id="KW-0805">Transcription regulation</keyword>
<evidence type="ECO:0000256" key="3">
    <source>
        <dbReference type="ARBA" id="ARBA00023015"/>
    </source>
</evidence>
<evidence type="ECO:0000256" key="4">
    <source>
        <dbReference type="ARBA" id="ARBA00023163"/>
    </source>
</evidence>
<feature type="compositionally biased region" description="Basic residues" evidence="7">
    <location>
        <begin position="173"/>
        <end position="182"/>
    </location>
</feature>
<evidence type="ECO:0000313" key="8">
    <source>
        <dbReference type="EMBL" id="CDZ98070.1"/>
    </source>
</evidence>
<comment type="subcellular location">
    <subcellularLocation>
        <location evidence="1">Nucleus</location>
    </subcellularLocation>
</comment>
<feature type="coiled-coil region" evidence="6">
    <location>
        <begin position="101"/>
        <end position="128"/>
    </location>
</feature>
<feature type="compositionally biased region" description="Basic and acidic residues" evidence="7">
    <location>
        <begin position="18"/>
        <end position="44"/>
    </location>
</feature>
<sequence>MASRTSELNGPNPGSQPESKRDKKRREWVDKVEAKHKERMDDRDRMYIDTHQSLSHLASSLLPLPPTSQSYLLSLYLLTLERDALLSQVEMHHEYRLESSRRLFELEKDRLEEEYRKAKEGAKNLLLDKVEERRKRLREEKDGGDGSDLHSFSPLPPLNSASSAGHHSSAANRKLRPSRHQHASALDSALHLPFTSLPLSGSSAVNGTSSSSSSSAPGTNSAGFSILTDEILAPPAHLSLSILSHPSLSKTSSSANIFNSSLGNAGHPTGSSSSGSSKKARNSSNSNNHNSNGFANGHPDGSGNGQNPTLPGNGMFDKTPPSFTSSTGSSLGGGITEQIYNYVPGKSLADLGKLVKTSEAEVDWDLDQIRRSWKGGVLAPNGRGRRGAAVRADAGWR</sequence>
<reference evidence="8" key="1">
    <citation type="submission" date="2014-08" db="EMBL/GenBank/DDBJ databases">
        <authorList>
            <person name="Sharma Rahul"/>
            <person name="Thines Marco"/>
        </authorList>
    </citation>
    <scope>NUCLEOTIDE SEQUENCE</scope>
</reference>
<feature type="region of interest" description="Disordered" evidence="7">
    <location>
        <begin position="137"/>
        <end position="184"/>
    </location>
</feature>
<keyword evidence="4" id="KW-0804">Transcription</keyword>
<dbReference type="PANTHER" id="PTHR21964">
    <property type="entry name" value="BREAST CANCER METASTASIS-SUPPRESSOR 1"/>
    <property type="match status" value="1"/>
</dbReference>
<keyword evidence="2" id="KW-0678">Repressor</keyword>
<dbReference type="InterPro" id="IPR013907">
    <property type="entry name" value="Sds3"/>
</dbReference>
<feature type="region of interest" description="Disordered" evidence="7">
    <location>
        <begin position="375"/>
        <end position="397"/>
    </location>
</feature>
<feature type="compositionally biased region" description="Low complexity" evidence="7">
    <location>
        <begin position="158"/>
        <end position="171"/>
    </location>
</feature>
<accession>A0A0F7SI50</accession>
<feature type="compositionally biased region" description="Basic and acidic residues" evidence="7">
    <location>
        <begin position="137"/>
        <end position="148"/>
    </location>
</feature>
<dbReference type="AlphaFoldDB" id="A0A0F7SI50"/>
<proteinExistence type="predicted"/>
<feature type="region of interest" description="Disordered" evidence="7">
    <location>
        <begin position="259"/>
        <end position="330"/>
    </location>
</feature>